<keyword evidence="2" id="KW-1185">Reference proteome</keyword>
<evidence type="ECO:0000313" key="2">
    <source>
        <dbReference type="Proteomes" id="UP001178507"/>
    </source>
</evidence>
<name>A0AA36JSU3_9DINO</name>
<dbReference type="AlphaFoldDB" id="A0AA36JSU3"/>
<evidence type="ECO:0000313" key="1">
    <source>
        <dbReference type="EMBL" id="CAJ1411149.1"/>
    </source>
</evidence>
<protein>
    <submittedName>
        <fullName evidence="1">Uncharacterized protein</fullName>
    </submittedName>
</protein>
<accession>A0AA36JSU3</accession>
<comment type="caution">
    <text evidence="1">The sequence shown here is derived from an EMBL/GenBank/DDBJ whole genome shotgun (WGS) entry which is preliminary data.</text>
</comment>
<reference evidence="1" key="1">
    <citation type="submission" date="2023-08" db="EMBL/GenBank/DDBJ databases">
        <authorList>
            <person name="Chen Y."/>
            <person name="Shah S."/>
            <person name="Dougan E. K."/>
            <person name="Thang M."/>
            <person name="Chan C."/>
        </authorList>
    </citation>
    <scope>NUCLEOTIDE SEQUENCE</scope>
</reference>
<proteinExistence type="predicted"/>
<dbReference type="Proteomes" id="UP001178507">
    <property type="component" value="Unassembled WGS sequence"/>
</dbReference>
<gene>
    <name evidence="1" type="ORF">EVOR1521_LOCUS31796</name>
</gene>
<organism evidence="1 2">
    <name type="scientific">Effrenium voratum</name>
    <dbReference type="NCBI Taxonomy" id="2562239"/>
    <lineage>
        <taxon>Eukaryota</taxon>
        <taxon>Sar</taxon>
        <taxon>Alveolata</taxon>
        <taxon>Dinophyceae</taxon>
        <taxon>Suessiales</taxon>
        <taxon>Symbiodiniaceae</taxon>
        <taxon>Effrenium</taxon>
    </lineage>
</organism>
<dbReference type="EMBL" id="CAUJNA010003860">
    <property type="protein sequence ID" value="CAJ1411149.1"/>
    <property type="molecule type" value="Genomic_DNA"/>
</dbReference>
<sequence>MACELQEKLWALAERRPSEPCKLLGQAFAGKKSVGELSKAPQTTDPGLKSAPPREFLHSAVAEDLEKALVEVYNKGSRRVVSDLGEILMKQ</sequence>